<sequence>MRLLGYRRTSYGDYALVEGRSLIYSVGLVFGGPRDPQIVVRAMLKAAVAPRGLARLLASKVEGPAGDLVLLAPVRDTCPLNLPRPLSGSGGLVMRAYLPELVRRPGAIEAAREAGLYSHHEALQLYARYGLIEAGD</sequence>
<protein>
    <submittedName>
        <fullName evidence="1">Uncharacterized protein</fullName>
    </submittedName>
</protein>
<comment type="caution">
    <text evidence="1">The sequence shown here is derived from an EMBL/GenBank/DDBJ whole genome shotgun (WGS) entry which is preliminary data.</text>
</comment>
<dbReference type="Proteomes" id="UP000305887">
    <property type="component" value="Unassembled WGS sequence"/>
</dbReference>
<name>A0A5C4N2U0_9RHOB</name>
<accession>A0A5C4N2U0</accession>
<gene>
    <name evidence="1" type="ORF">FHG66_05995</name>
</gene>
<dbReference type="AlphaFoldDB" id="A0A5C4N2U0"/>
<keyword evidence="2" id="KW-1185">Reference proteome</keyword>
<evidence type="ECO:0000313" key="1">
    <source>
        <dbReference type="EMBL" id="TNC51103.1"/>
    </source>
</evidence>
<reference evidence="1 2" key="1">
    <citation type="submission" date="2019-06" db="EMBL/GenBank/DDBJ databases">
        <title>YIM 131921 draft genome.</title>
        <authorList>
            <person name="Jiang L."/>
        </authorList>
    </citation>
    <scope>NUCLEOTIDE SEQUENCE [LARGE SCALE GENOMIC DNA]</scope>
    <source>
        <strain evidence="1 2">YIM 131921</strain>
    </source>
</reference>
<dbReference type="EMBL" id="VDFU01000005">
    <property type="protein sequence ID" value="TNC51103.1"/>
    <property type="molecule type" value="Genomic_DNA"/>
</dbReference>
<organism evidence="1 2">
    <name type="scientific">Rubellimicrobium rubrum</name>
    <dbReference type="NCBI Taxonomy" id="2585369"/>
    <lineage>
        <taxon>Bacteria</taxon>
        <taxon>Pseudomonadati</taxon>
        <taxon>Pseudomonadota</taxon>
        <taxon>Alphaproteobacteria</taxon>
        <taxon>Rhodobacterales</taxon>
        <taxon>Roseobacteraceae</taxon>
        <taxon>Rubellimicrobium</taxon>
    </lineage>
</organism>
<proteinExistence type="predicted"/>
<evidence type="ECO:0000313" key="2">
    <source>
        <dbReference type="Proteomes" id="UP000305887"/>
    </source>
</evidence>
<dbReference type="RefSeq" id="WP_139075845.1">
    <property type="nucleotide sequence ID" value="NZ_VDFU01000005.1"/>
</dbReference>